<dbReference type="Pfam" id="PF19054">
    <property type="entry name" value="DUF5753"/>
    <property type="match status" value="1"/>
</dbReference>
<dbReference type="InterPro" id="IPR043917">
    <property type="entry name" value="DUF5753"/>
</dbReference>
<dbReference type="Proteomes" id="UP001515943">
    <property type="component" value="Unassembled WGS sequence"/>
</dbReference>
<proteinExistence type="predicted"/>
<organism evidence="2 3">
    <name type="scientific">Lentzea indica</name>
    <dbReference type="NCBI Taxonomy" id="2604800"/>
    <lineage>
        <taxon>Bacteria</taxon>
        <taxon>Bacillati</taxon>
        <taxon>Actinomycetota</taxon>
        <taxon>Actinomycetes</taxon>
        <taxon>Pseudonocardiales</taxon>
        <taxon>Pseudonocardiaceae</taxon>
        <taxon>Lentzea</taxon>
    </lineage>
</organism>
<dbReference type="SMART" id="SM00530">
    <property type="entry name" value="HTH_XRE"/>
    <property type="match status" value="1"/>
</dbReference>
<feature type="domain" description="HTH cro/C1-type" evidence="1">
    <location>
        <begin position="15"/>
        <end position="70"/>
    </location>
</feature>
<dbReference type="InterPro" id="IPR010982">
    <property type="entry name" value="Lambda_DNA-bd_dom_sf"/>
</dbReference>
<dbReference type="EMBL" id="VSRL01000002">
    <property type="protein sequence ID" value="NKE55496.1"/>
    <property type="molecule type" value="Genomic_DNA"/>
</dbReference>
<dbReference type="InterPro" id="IPR001387">
    <property type="entry name" value="Cro/C1-type_HTH"/>
</dbReference>
<reference evidence="2 3" key="1">
    <citation type="submission" date="2019-08" db="EMBL/GenBank/DDBJ databases">
        <title>Lentzea from Indian Himalayas.</title>
        <authorList>
            <person name="Mandal S."/>
            <person name="Mallick Gupta A."/>
            <person name="Maiti P.K."/>
            <person name="Sarkar J."/>
            <person name="Mandal S."/>
        </authorList>
    </citation>
    <scope>NUCLEOTIDE SEQUENCE [LARGE SCALE GENOMIC DNA]</scope>
    <source>
        <strain evidence="2 3">PSKA42</strain>
    </source>
</reference>
<accession>A0ABX1F9W4</accession>
<dbReference type="CDD" id="cd00093">
    <property type="entry name" value="HTH_XRE"/>
    <property type="match status" value="1"/>
</dbReference>
<dbReference type="SUPFAM" id="SSF47413">
    <property type="entry name" value="lambda repressor-like DNA-binding domains"/>
    <property type="match status" value="1"/>
</dbReference>
<dbReference type="Gene3D" id="1.10.260.40">
    <property type="entry name" value="lambda repressor-like DNA-binding domains"/>
    <property type="match status" value="1"/>
</dbReference>
<dbReference type="Pfam" id="PF13560">
    <property type="entry name" value="HTH_31"/>
    <property type="match status" value="1"/>
</dbReference>
<evidence type="ECO:0000313" key="2">
    <source>
        <dbReference type="EMBL" id="NKE55496.1"/>
    </source>
</evidence>
<evidence type="ECO:0000259" key="1">
    <source>
        <dbReference type="PROSITE" id="PS50943"/>
    </source>
</evidence>
<keyword evidence="3" id="KW-1185">Reference proteome</keyword>
<gene>
    <name evidence="2" type="ORF">FXN61_01125</name>
</gene>
<comment type="caution">
    <text evidence="2">The sequence shown here is derived from an EMBL/GenBank/DDBJ whole genome shotgun (WGS) entry which is preliminary data.</text>
</comment>
<dbReference type="PROSITE" id="PS50943">
    <property type="entry name" value="HTH_CROC1"/>
    <property type="match status" value="1"/>
</dbReference>
<protein>
    <submittedName>
        <fullName evidence="2">Helix-turn-helix domain-containing protein</fullName>
    </submittedName>
</protein>
<dbReference type="RefSeq" id="WP_167969385.1">
    <property type="nucleotide sequence ID" value="NZ_VSRL01000002.1"/>
</dbReference>
<sequence length="281" mass="32057">MTISTAYSRDLGDELRRLRETCTGLTGRALAVQLGWDPSKVSNIEHGKARASEIDLVQLLTVCGKDIDFFEDFRRRYRHAFDLYLAQVPENLRTLAMIESMASKIVTYDALTAPGLLQTRRYARELLIATGVEEPENVEKFVDLRTERQAILRRPYPPKCTFFVHELALQIRLGDDQVMEEQYMRMLFKTHFLRIVPAKFMPVALRSKTTLFEFKKAPPVAYAETDLAKVFAQDGAAVKKAEKLFARLDDIALDEEQSRRKLAEYVSGLRKDPHGSGPDLA</sequence>
<name>A0ABX1F9W4_9PSEU</name>
<evidence type="ECO:0000313" key="3">
    <source>
        <dbReference type="Proteomes" id="UP001515943"/>
    </source>
</evidence>